<dbReference type="Proteomes" id="UP001177021">
    <property type="component" value="Unassembled WGS sequence"/>
</dbReference>
<proteinExistence type="predicted"/>
<comment type="caution">
    <text evidence="1">The sequence shown here is derived from an EMBL/GenBank/DDBJ whole genome shotgun (WGS) entry which is preliminary data.</text>
</comment>
<evidence type="ECO:0000313" key="2">
    <source>
        <dbReference type="Proteomes" id="UP001177021"/>
    </source>
</evidence>
<name>A0ACB0IBM6_TRIPR</name>
<organism evidence="1 2">
    <name type="scientific">Trifolium pratense</name>
    <name type="common">Red clover</name>
    <dbReference type="NCBI Taxonomy" id="57577"/>
    <lineage>
        <taxon>Eukaryota</taxon>
        <taxon>Viridiplantae</taxon>
        <taxon>Streptophyta</taxon>
        <taxon>Embryophyta</taxon>
        <taxon>Tracheophyta</taxon>
        <taxon>Spermatophyta</taxon>
        <taxon>Magnoliopsida</taxon>
        <taxon>eudicotyledons</taxon>
        <taxon>Gunneridae</taxon>
        <taxon>Pentapetalae</taxon>
        <taxon>rosids</taxon>
        <taxon>fabids</taxon>
        <taxon>Fabales</taxon>
        <taxon>Fabaceae</taxon>
        <taxon>Papilionoideae</taxon>
        <taxon>50 kb inversion clade</taxon>
        <taxon>NPAAA clade</taxon>
        <taxon>Hologalegina</taxon>
        <taxon>IRL clade</taxon>
        <taxon>Trifolieae</taxon>
        <taxon>Trifolium</taxon>
    </lineage>
</organism>
<sequence>MNQTSKVCFSVDPFYFVILHLLSEFVHVSSFSRVKDALIDVPTYVLIIYMVHSWSNFLAIVELECVKEILHKKRG</sequence>
<dbReference type="EMBL" id="CASHSV030000001">
    <property type="protein sequence ID" value="CAJ2628547.1"/>
    <property type="molecule type" value="Genomic_DNA"/>
</dbReference>
<reference evidence="1" key="1">
    <citation type="submission" date="2023-10" db="EMBL/GenBank/DDBJ databases">
        <authorList>
            <person name="Rodriguez Cubillos JULIANA M."/>
            <person name="De Vega J."/>
        </authorList>
    </citation>
    <scope>NUCLEOTIDE SEQUENCE</scope>
</reference>
<protein>
    <submittedName>
        <fullName evidence="1">Uncharacterized protein</fullName>
    </submittedName>
</protein>
<gene>
    <name evidence="1" type="ORF">MILVUS5_LOCUS755</name>
</gene>
<keyword evidence="2" id="KW-1185">Reference proteome</keyword>
<evidence type="ECO:0000313" key="1">
    <source>
        <dbReference type="EMBL" id="CAJ2628547.1"/>
    </source>
</evidence>
<accession>A0ACB0IBM6</accession>